<dbReference type="RefSeq" id="WP_135815981.1">
    <property type="nucleotide sequence ID" value="NZ_SRPG01000004.1"/>
</dbReference>
<protein>
    <submittedName>
        <fullName evidence="1">Uncharacterized protein</fullName>
    </submittedName>
</protein>
<proteinExistence type="predicted"/>
<dbReference type="OrthoDB" id="9801392at2"/>
<dbReference type="EMBL" id="SRPG01000004">
    <property type="protein sequence ID" value="TGN68550.1"/>
    <property type="molecule type" value="Genomic_DNA"/>
</dbReference>
<organism evidence="1 2">
    <name type="scientific">Paracoccus liaowanqingii</name>
    <dbReference type="NCBI Taxonomy" id="2560053"/>
    <lineage>
        <taxon>Bacteria</taxon>
        <taxon>Pseudomonadati</taxon>
        <taxon>Pseudomonadota</taxon>
        <taxon>Alphaproteobacteria</taxon>
        <taxon>Rhodobacterales</taxon>
        <taxon>Paracoccaceae</taxon>
        <taxon>Paracoccus</taxon>
    </lineage>
</organism>
<comment type="caution">
    <text evidence="1">The sequence shown here is derived from an EMBL/GenBank/DDBJ whole genome shotgun (WGS) entry which is preliminary data.</text>
</comment>
<gene>
    <name evidence="1" type="ORF">E4L95_00935</name>
</gene>
<dbReference type="AlphaFoldDB" id="A0A4Z1CT00"/>
<name>A0A4Z1CT00_9RHOB</name>
<reference evidence="1 2" key="1">
    <citation type="submission" date="2019-03" db="EMBL/GenBank/DDBJ databases">
        <authorList>
            <person name="Li J."/>
        </authorList>
    </citation>
    <scope>NUCLEOTIDE SEQUENCE [LARGE SCALE GENOMIC DNA]</scope>
    <source>
        <strain evidence="1 2">3058</strain>
    </source>
</reference>
<dbReference type="Proteomes" id="UP000297972">
    <property type="component" value="Unassembled WGS sequence"/>
</dbReference>
<keyword evidence="2" id="KW-1185">Reference proteome</keyword>
<evidence type="ECO:0000313" key="1">
    <source>
        <dbReference type="EMBL" id="TGN68550.1"/>
    </source>
</evidence>
<sequence>MSSAKVSWKDIKPVLSGFSATQLLGLVQDLYRLDAENASFMHARFLSEDTKQGHLAPYMIRIQHAISPEQPWKQDVRLAEGRKAISEFKKANGNIRDTLTLMIHYVKCGNDFTLEFGDIDEGFYDSMCSMFSSVTQILLKQKDKALFAEFLPSLEAELERIDGQIGWGYPDELSDHLADLKDAFQK</sequence>
<accession>A0A4Z1CT00</accession>
<evidence type="ECO:0000313" key="2">
    <source>
        <dbReference type="Proteomes" id="UP000297972"/>
    </source>
</evidence>